<sequence length="503" mass="55256">MEQEAVVVPSPPSATGACHEAKSSRFLHSFGYHLAKRLVGNNPIDTCIRQAYDDLHLRQQQQSSLQNNVCATTSGEDNALFQAFRTNWRSNIRFPWHLPVSGGTGGVMKGGDDVNDEITNTLVQSLFIDVTFDFLICPTKFMVDENGCMMHSCHVLEKKDVREEADNSRNDEANSSSIAIYVAIRLGALLAIPTSQNNGRATSSIVNISDDDGRNNIRRSCENLMNDDGYRYYYNRGNTALTMADLNAFAKSIDIVLEDMNSVDVARIFGDAFIEGYRTENSWELMSKKQLVADDDTGTIMCANSKKPTIEADDRLTPKSEIEKEFDHLNFTMKLHHGVLQADGVLPLSRSISNGGAAENCPVQSIHRPMLDMILLQSKCSSCDGVCVVVPRPEALALWRTVDPSIISAVEAQSGELQRQKMNSVRDMTMNAAVTTSTTNDTDRDTARGSAKMMDASNSRNNNGKSSLSRPPQQPKGSALSARAKATTKSGSRKKPKFRLGPA</sequence>
<proteinExistence type="predicted"/>
<feature type="compositionally biased region" description="Basic residues" evidence="1">
    <location>
        <begin position="491"/>
        <end position="503"/>
    </location>
</feature>
<feature type="region of interest" description="Disordered" evidence="1">
    <location>
        <begin position="432"/>
        <end position="503"/>
    </location>
</feature>
<evidence type="ECO:0000313" key="3">
    <source>
        <dbReference type="Proteomes" id="UP001530293"/>
    </source>
</evidence>
<evidence type="ECO:0000313" key="2">
    <source>
        <dbReference type="EMBL" id="KAL3767847.1"/>
    </source>
</evidence>
<gene>
    <name evidence="2" type="ORF">ACHAWU_007325</name>
</gene>
<protein>
    <submittedName>
        <fullName evidence="2">Uncharacterized protein</fullName>
    </submittedName>
</protein>
<name>A0ABD3MVX2_9STRA</name>
<comment type="caution">
    <text evidence="2">The sequence shown here is derived from an EMBL/GenBank/DDBJ whole genome shotgun (WGS) entry which is preliminary data.</text>
</comment>
<evidence type="ECO:0000256" key="1">
    <source>
        <dbReference type="SAM" id="MobiDB-lite"/>
    </source>
</evidence>
<dbReference type="AlphaFoldDB" id="A0ABD3MVX2"/>
<keyword evidence="3" id="KW-1185">Reference proteome</keyword>
<dbReference type="EMBL" id="JALLBG020000072">
    <property type="protein sequence ID" value="KAL3767847.1"/>
    <property type="molecule type" value="Genomic_DNA"/>
</dbReference>
<dbReference type="Proteomes" id="UP001530293">
    <property type="component" value="Unassembled WGS sequence"/>
</dbReference>
<organism evidence="2 3">
    <name type="scientific">Discostella pseudostelligera</name>
    <dbReference type="NCBI Taxonomy" id="259834"/>
    <lineage>
        <taxon>Eukaryota</taxon>
        <taxon>Sar</taxon>
        <taxon>Stramenopiles</taxon>
        <taxon>Ochrophyta</taxon>
        <taxon>Bacillariophyta</taxon>
        <taxon>Coscinodiscophyceae</taxon>
        <taxon>Thalassiosirophycidae</taxon>
        <taxon>Stephanodiscales</taxon>
        <taxon>Stephanodiscaceae</taxon>
        <taxon>Discostella</taxon>
    </lineage>
</organism>
<accession>A0ABD3MVX2</accession>
<reference evidence="2 3" key="1">
    <citation type="submission" date="2024-10" db="EMBL/GenBank/DDBJ databases">
        <title>Updated reference genomes for cyclostephanoid diatoms.</title>
        <authorList>
            <person name="Roberts W.R."/>
            <person name="Alverson A.J."/>
        </authorList>
    </citation>
    <scope>NUCLEOTIDE SEQUENCE [LARGE SCALE GENOMIC DNA]</scope>
    <source>
        <strain evidence="2 3">AJA232-27</strain>
    </source>
</reference>
<feature type="compositionally biased region" description="Polar residues" evidence="1">
    <location>
        <begin position="456"/>
        <end position="471"/>
    </location>
</feature>